<accession>A0A8X7NNC1</accession>
<evidence type="ECO:0000313" key="7">
    <source>
        <dbReference type="EMBL" id="KAF6056929.1"/>
    </source>
</evidence>
<comment type="caution">
    <text evidence="7">The sequence shown here is derived from an EMBL/GenBank/DDBJ whole genome shotgun (WGS) entry which is preliminary data.</text>
</comment>
<feature type="compositionally biased region" description="Polar residues" evidence="5">
    <location>
        <begin position="501"/>
        <end position="510"/>
    </location>
</feature>
<evidence type="ECO:0000259" key="6">
    <source>
        <dbReference type="SMART" id="SM00385"/>
    </source>
</evidence>
<name>A0A8X7NNC1_CANPA</name>
<dbReference type="InterPro" id="IPR006671">
    <property type="entry name" value="Cyclin_N"/>
</dbReference>
<keyword evidence="1" id="KW-0132">Cell division</keyword>
<dbReference type="OrthoDB" id="5590282at2759"/>
<evidence type="ECO:0000313" key="8">
    <source>
        <dbReference type="Proteomes" id="UP000590412"/>
    </source>
</evidence>
<dbReference type="SMART" id="SM00385">
    <property type="entry name" value="CYCLIN"/>
    <property type="match status" value="1"/>
</dbReference>
<feature type="compositionally biased region" description="Low complexity" evidence="5">
    <location>
        <begin position="565"/>
        <end position="585"/>
    </location>
</feature>
<gene>
    <name evidence="7" type="ORF">FOB60_001484</name>
</gene>
<feature type="region of interest" description="Disordered" evidence="5">
    <location>
        <begin position="561"/>
        <end position="585"/>
    </location>
</feature>
<dbReference type="Gene3D" id="1.10.472.10">
    <property type="entry name" value="Cyclin-like"/>
    <property type="match status" value="1"/>
</dbReference>
<dbReference type="PROSITE" id="PS00292">
    <property type="entry name" value="CYCLINS"/>
    <property type="match status" value="1"/>
</dbReference>
<feature type="region of interest" description="Disordered" evidence="5">
    <location>
        <begin position="612"/>
        <end position="639"/>
    </location>
</feature>
<feature type="domain" description="Cyclin-like" evidence="6">
    <location>
        <begin position="117"/>
        <end position="241"/>
    </location>
</feature>
<dbReference type="Pfam" id="PF00134">
    <property type="entry name" value="Cyclin_N"/>
    <property type="match status" value="1"/>
</dbReference>
<dbReference type="PANTHER" id="PTHR21615">
    <property type="entry name" value="CYCLIN N-TERMINAL DOMAIN-CONTAINING PROTEIN 1"/>
    <property type="match status" value="1"/>
</dbReference>
<dbReference type="EMBL" id="JABWAB010000003">
    <property type="protein sequence ID" value="KAF6056929.1"/>
    <property type="molecule type" value="Genomic_DNA"/>
</dbReference>
<keyword evidence="2 4" id="KW-0195">Cyclin</keyword>
<evidence type="ECO:0000256" key="4">
    <source>
        <dbReference type="RuleBase" id="RU000383"/>
    </source>
</evidence>
<dbReference type="InterPro" id="IPR013763">
    <property type="entry name" value="Cyclin-like_dom"/>
</dbReference>
<dbReference type="InterPro" id="IPR036915">
    <property type="entry name" value="Cyclin-like_sf"/>
</dbReference>
<dbReference type="AlphaFoldDB" id="A0A8X7NNC1"/>
<feature type="compositionally biased region" description="Low complexity" evidence="5">
    <location>
        <begin position="618"/>
        <end position="628"/>
    </location>
</feature>
<protein>
    <submittedName>
        <fullName evidence="7">Cyclin, N-terminal domain family protein</fullName>
    </submittedName>
</protein>
<keyword evidence="3" id="KW-0131">Cell cycle</keyword>
<dbReference type="GO" id="GO:0030447">
    <property type="term" value="P:filamentous growth"/>
    <property type="evidence" value="ECO:0007669"/>
    <property type="project" value="UniProtKB-ARBA"/>
</dbReference>
<reference evidence="7" key="1">
    <citation type="submission" date="2020-03" db="EMBL/GenBank/DDBJ databases">
        <title>FDA dAtabase for Regulatory Grade micrObial Sequences (FDA-ARGOS): Supporting development and validation of Infectious Disease Dx tests.</title>
        <authorList>
            <person name="Campos J."/>
            <person name="Goldberg B."/>
            <person name="Tallon L."/>
            <person name="Sadzewicz L."/>
            <person name="Vavikolanu K."/>
            <person name="Mehta A."/>
            <person name="Aluvathingal J."/>
            <person name="Nadendla S."/>
            <person name="Nandy P."/>
            <person name="Geyer C."/>
            <person name="Yan Y."/>
            <person name="Sichtig H."/>
        </authorList>
    </citation>
    <scope>NUCLEOTIDE SEQUENCE [LARGE SCALE GENOMIC DNA]</scope>
    <source>
        <strain evidence="7">FDAARGOS_652</strain>
    </source>
</reference>
<dbReference type="GO" id="GO:0051301">
    <property type="term" value="P:cell division"/>
    <property type="evidence" value="ECO:0007669"/>
    <property type="project" value="UniProtKB-KW"/>
</dbReference>
<sequence>MIATTKAPSPRSFDFFPQNKRTHYPGLPQFHQVPRTPPAPPYARSCMQSHSSKQFEQELYSSHLYSSEVSTHEQAVSEYDMEVYETMLEQIEQNKPNVNLYKQQPYLTPAVRVKLVEFLLKMSVRLKILPFVFYKAVRLFDRYCCKRIVLLDQSQLIITTCLWIASKINGGNNHFVNMNNMNKCVDGFRVIGDLGYGSGGKFIGPTERFRLPKLHELVKLCGAKCKYDMGMFKQMELHILTTLDWNLCDPSIEEFIVKSNEFCTCQASGSNEGDISTGEMFKVKEYLSYISLYSFDLIDVNMLEVGQVISDLINDVFQIEFNTNNYQIVQAPITLASRSSYSLSRIDIEVTQYKMIKKSLIKSILNTSEYMLNLFNTSGPQYMYRAVVNGWTPINNGAAAVAAPPLRMYQDYNAMRTASLSSYESVSAPSPTGSAYSTNSLGGAPSTVVTPPTPFMQISANMMANKSTNNMMSTPPDAKSKYSNFGGVSQPPKQAPPPPNVSTATSSTMPHSFFPNAHPDQQQPAPGPAPPLHHYKSTPVLKNFELQYQSQQPLRVNTNITQGQSSNYSTTSSSSYPSASSSAVSSATTTNSNVFDKPMFTYNANRSATALSIGDGGSNSSSGYLSRSTTPMSDVDATMSASKSPGSIFIAMERMRT</sequence>
<proteinExistence type="inferred from homology"/>
<comment type="similarity">
    <text evidence="4">Belongs to the cyclin family.</text>
</comment>
<evidence type="ECO:0000256" key="2">
    <source>
        <dbReference type="ARBA" id="ARBA00023127"/>
    </source>
</evidence>
<evidence type="ECO:0000256" key="5">
    <source>
        <dbReference type="SAM" id="MobiDB-lite"/>
    </source>
</evidence>
<dbReference type="InterPro" id="IPR048258">
    <property type="entry name" value="Cyclins_cyclin-box"/>
</dbReference>
<evidence type="ECO:0000256" key="1">
    <source>
        <dbReference type="ARBA" id="ARBA00022618"/>
    </source>
</evidence>
<evidence type="ECO:0000256" key="3">
    <source>
        <dbReference type="ARBA" id="ARBA00023306"/>
    </source>
</evidence>
<feature type="region of interest" description="Disordered" evidence="5">
    <location>
        <begin position="467"/>
        <end position="536"/>
    </location>
</feature>
<dbReference type="Proteomes" id="UP000590412">
    <property type="component" value="Unassembled WGS sequence"/>
</dbReference>
<organism evidence="7 8">
    <name type="scientific">Candida parapsilosis</name>
    <name type="common">Yeast</name>
    <dbReference type="NCBI Taxonomy" id="5480"/>
    <lineage>
        <taxon>Eukaryota</taxon>
        <taxon>Fungi</taxon>
        <taxon>Dikarya</taxon>
        <taxon>Ascomycota</taxon>
        <taxon>Saccharomycotina</taxon>
        <taxon>Pichiomycetes</taxon>
        <taxon>Debaryomycetaceae</taxon>
        <taxon>Candida/Lodderomyces clade</taxon>
        <taxon>Candida</taxon>
    </lineage>
</organism>
<dbReference type="PANTHER" id="PTHR21615:SF2">
    <property type="entry name" value="CYCLIN N-TERMINAL DOMAIN-CONTAINING PROTEIN 1"/>
    <property type="match status" value="1"/>
</dbReference>
<dbReference type="SUPFAM" id="SSF47954">
    <property type="entry name" value="Cyclin-like"/>
    <property type="match status" value="1"/>
</dbReference>